<protein>
    <recommendedName>
        <fullName evidence="5">BED-type domain-containing protein</fullName>
    </recommendedName>
</protein>
<feature type="non-terminal residue" evidence="6">
    <location>
        <position position="251"/>
    </location>
</feature>
<dbReference type="Pfam" id="PF02892">
    <property type="entry name" value="zf-BED"/>
    <property type="match status" value="1"/>
</dbReference>
<dbReference type="GO" id="GO:0008270">
    <property type="term" value="F:zinc ion binding"/>
    <property type="evidence" value="ECO:0007669"/>
    <property type="project" value="UniProtKB-KW"/>
</dbReference>
<dbReference type="AlphaFoldDB" id="A0A9Q0JHN0"/>
<evidence type="ECO:0000256" key="2">
    <source>
        <dbReference type="ARBA" id="ARBA00022771"/>
    </source>
</evidence>
<proteinExistence type="predicted"/>
<dbReference type="OrthoDB" id="851723at2759"/>
<reference evidence="6" key="2">
    <citation type="journal article" date="2023" name="Plants (Basel)">
        <title>Annotation of the Turnera subulata (Passifloraceae) Draft Genome Reveals the S-Locus Evolved after the Divergence of Turneroideae from Passifloroideae in a Stepwise Manner.</title>
        <authorList>
            <person name="Henning P.M."/>
            <person name="Roalson E.H."/>
            <person name="Mir W."/>
            <person name="McCubbin A.G."/>
            <person name="Shore J.S."/>
        </authorList>
    </citation>
    <scope>NUCLEOTIDE SEQUENCE</scope>
    <source>
        <strain evidence="6">F60SS</strain>
    </source>
</reference>
<reference evidence="6" key="1">
    <citation type="submission" date="2022-02" db="EMBL/GenBank/DDBJ databases">
        <authorList>
            <person name="Henning P.M."/>
            <person name="McCubbin A.G."/>
            <person name="Shore J.S."/>
        </authorList>
    </citation>
    <scope>NUCLEOTIDE SEQUENCE</scope>
    <source>
        <strain evidence="6">F60SS</strain>
        <tissue evidence="6">Leaves</tissue>
    </source>
</reference>
<accession>A0A9Q0JHN0</accession>
<keyword evidence="3" id="KW-0862">Zinc</keyword>
<dbReference type="EMBL" id="JAKUCV010002602">
    <property type="protein sequence ID" value="KAJ4842054.1"/>
    <property type="molecule type" value="Genomic_DNA"/>
</dbReference>
<feature type="domain" description="BED-type" evidence="5">
    <location>
        <begin position="12"/>
        <end position="68"/>
    </location>
</feature>
<gene>
    <name evidence="6" type="ORF">Tsubulata_037970</name>
</gene>
<dbReference type="InterPro" id="IPR003656">
    <property type="entry name" value="Znf_BED"/>
</dbReference>
<evidence type="ECO:0000259" key="5">
    <source>
        <dbReference type="PROSITE" id="PS50808"/>
    </source>
</evidence>
<evidence type="ECO:0000256" key="1">
    <source>
        <dbReference type="ARBA" id="ARBA00022723"/>
    </source>
</evidence>
<name>A0A9Q0JHN0_9ROSI</name>
<evidence type="ECO:0000313" key="7">
    <source>
        <dbReference type="Proteomes" id="UP001141552"/>
    </source>
</evidence>
<evidence type="ECO:0000313" key="6">
    <source>
        <dbReference type="EMBL" id="KAJ4842054.1"/>
    </source>
</evidence>
<dbReference type="PROSITE" id="PS50808">
    <property type="entry name" value="ZF_BED"/>
    <property type="match status" value="1"/>
</dbReference>
<keyword evidence="1" id="KW-0479">Metal-binding</keyword>
<comment type="caution">
    <text evidence="6">The sequence shown here is derived from an EMBL/GenBank/DDBJ whole genome shotgun (WGS) entry which is preliminary data.</text>
</comment>
<keyword evidence="2 4" id="KW-0863">Zinc-finger</keyword>
<dbReference type="Proteomes" id="UP001141552">
    <property type="component" value="Unassembled WGS sequence"/>
</dbReference>
<evidence type="ECO:0000256" key="4">
    <source>
        <dbReference type="PROSITE-ProRule" id="PRU00027"/>
    </source>
</evidence>
<sequence>GPNNWRQVKMPRDRDPFWDHVGKVGDRWECRYCEQKFSLKVSVSRIKSHLSGLSCQGVEVCRNAPAEEMVADTPMPEQLEILNRMTTDMFEQPQSPENLYVQQDMYDVPEIHRSIPAEDDALDTSWENTAGQMQPVTTMPLSSNEDGNAGGGAEVLRDDRGEEMIQMPSNGDNPSVQPPILENQVCLPQAMPSSSGNEMLKTSSSHFVNSGSRIWACIRPALYFEATLLQISFGTWQNNCDLMERLVCKGA</sequence>
<keyword evidence="7" id="KW-1185">Reference proteome</keyword>
<organism evidence="6 7">
    <name type="scientific">Turnera subulata</name>
    <dbReference type="NCBI Taxonomy" id="218843"/>
    <lineage>
        <taxon>Eukaryota</taxon>
        <taxon>Viridiplantae</taxon>
        <taxon>Streptophyta</taxon>
        <taxon>Embryophyta</taxon>
        <taxon>Tracheophyta</taxon>
        <taxon>Spermatophyta</taxon>
        <taxon>Magnoliopsida</taxon>
        <taxon>eudicotyledons</taxon>
        <taxon>Gunneridae</taxon>
        <taxon>Pentapetalae</taxon>
        <taxon>rosids</taxon>
        <taxon>fabids</taxon>
        <taxon>Malpighiales</taxon>
        <taxon>Passifloraceae</taxon>
        <taxon>Turnera</taxon>
    </lineage>
</organism>
<dbReference type="GO" id="GO:0003677">
    <property type="term" value="F:DNA binding"/>
    <property type="evidence" value="ECO:0007669"/>
    <property type="project" value="InterPro"/>
</dbReference>
<evidence type="ECO:0000256" key="3">
    <source>
        <dbReference type="ARBA" id="ARBA00022833"/>
    </source>
</evidence>